<dbReference type="GO" id="GO:0032259">
    <property type="term" value="P:methylation"/>
    <property type="evidence" value="ECO:0007669"/>
    <property type="project" value="UniProtKB-KW"/>
</dbReference>
<comment type="caution">
    <text evidence="1">The sequence shown here is derived from an EMBL/GenBank/DDBJ whole genome shotgun (WGS) entry which is preliminary data.</text>
</comment>
<dbReference type="RefSeq" id="WP_350934181.1">
    <property type="nucleotide sequence ID" value="NZ_JAYWLC010000001.1"/>
</dbReference>
<dbReference type="Proteomes" id="UP001438953">
    <property type="component" value="Unassembled WGS sequence"/>
</dbReference>
<dbReference type="InterPro" id="IPR029063">
    <property type="entry name" value="SAM-dependent_MTases_sf"/>
</dbReference>
<dbReference type="GO" id="GO:0008168">
    <property type="term" value="F:methyltransferase activity"/>
    <property type="evidence" value="ECO:0007669"/>
    <property type="project" value="UniProtKB-KW"/>
</dbReference>
<evidence type="ECO:0000313" key="1">
    <source>
        <dbReference type="EMBL" id="MER5170324.1"/>
    </source>
</evidence>
<reference evidence="1 2" key="1">
    <citation type="submission" date="2024-01" db="EMBL/GenBank/DDBJ databases">
        <authorList>
            <person name="Deng Y."/>
            <person name="Su J."/>
        </authorList>
    </citation>
    <scope>NUCLEOTIDE SEQUENCE [LARGE SCALE GENOMIC DNA]</scope>
    <source>
        <strain evidence="1 2">CPCC 100088</strain>
    </source>
</reference>
<accession>A0ABV1SCW7</accession>
<keyword evidence="1" id="KW-0808">Transferase</keyword>
<organism evidence="1 2">
    <name type="scientific">Thioclava kandeliae</name>
    <dbReference type="NCBI Taxonomy" id="3070818"/>
    <lineage>
        <taxon>Bacteria</taxon>
        <taxon>Pseudomonadati</taxon>
        <taxon>Pseudomonadota</taxon>
        <taxon>Alphaproteobacteria</taxon>
        <taxon>Rhodobacterales</taxon>
        <taxon>Paracoccaceae</taxon>
        <taxon>Thioclava</taxon>
    </lineage>
</organism>
<dbReference type="EMBL" id="JAYWLC010000001">
    <property type="protein sequence ID" value="MER5170324.1"/>
    <property type="molecule type" value="Genomic_DNA"/>
</dbReference>
<protein>
    <submittedName>
        <fullName evidence="1">Class I SAM-dependent methyltransferase</fullName>
    </submittedName>
</protein>
<keyword evidence="1" id="KW-0489">Methyltransferase</keyword>
<dbReference type="Gene3D" id="3.40.50.150">
    <property type="entry name" value="Vaccinia Virus protein VP39"/>
    <property type="match status" value="1"/>
</dbReference>
<proteinExistence type="predicted"/>
<dbReference type="SUPFAM" id="SSF53335">
    <property type="entry name" value="S-adenosyl-L-methionine-dependent methyltransferases"/>
    <property type="match status" value="1"/>
</dbReference>
<gene>
    <name evidence="1" type="ORF">VSX56_00930</name>
</gene>
<evidence type="ECO:0000313" key="2">
    <source>
        <dbReference type="Proteomes" id="UP001438953"/>
    </source>
</evidence>
<sequence length="248" mass="27736">MALPDTLCARLIETVKTENLGGQFLMLGRQRWIGSRRGASAELFAEMMTAHLPQLSEADLQDPSSIYCETFFRQLGFTSVDSMDISDFEGASIIHDLSQPLPDTLRERFDVIYDGGTCEHIFDLPTAYRNLDTMLRPGGTLIGHSPCNGWINHGFYQLTPEMVYGFWEAGLGYEVLDLKLQPMLPNFANAYATTTNPNETGVRPRLSRKLPQNSPIMLVYAVRKPASASPETGVYQTDYKLKWDAAAE</sequence>
<reference evidence="1 2" key="2">
    <citation type="submission" date="2024-06" db="EMBL/GenBank/DDBJ databases">
        <title>Thioclava kandeliae sp. nov. from a rhizosphere soil sample of Kandelia candel in a mangrove.</title>
        <authorList>
            <person name="Mu T."/>
        </authorList>
    </citation>
    <scope>NUCLEOTIDE SEQUENCE [LARGE SCALE GENOMIC DNA]</scope>
    <source>
        <strain evidence="1 2">CPCC 100088</strain>
    </source>
</reference>
<keyword evidence="2" id="KW-1185">Reference proteome</keyword>
<name>A0ABV1SCW7_9RHOB</name>